<feature type="transmembrane region" description="Helical" evidence="10">
    <location>
        <begin position="550"/>
        <end position="575"/>
    </location>
</feature>
<feature type="transmembrane region" description="Helical" evidence="10">
    <location>
        <begin position="217"/>
        <end position="237"/>
    </location>
</feature>
<keyword evidence="5" id="KW-0552">Olfaction</keyword>
<dbReference type="PANTHER" id="PTHR21137">
    <property type="entry name" value="ODORANT RECEPTOR"/>
    <property type="match status" value="1"/>
</dbReference>
<evidence type="ECO:0000256" key="10">
    <source>
        <dbReference type="SAM" id="Phobius"/>
    </source>
</evidence>
<feature type="transmembrane region" description="Helical" evidence="10">
    <location>
        <begin position="182"/>
        <end position="205"/>
    </location>
</feature>
<dbReference type="AlphaFoldDB" id="E2A3X0"/>
<comment type="subcellular location">
    <subcellularLocation>
        <location evidence="1">Cell membrane</location>
        <topology evidence="1">Multi-pass membrane protein</topology>
    </subcellularLocation>
</comment>
<dbReference type="OrthoDB" id="6765072at2759"/>
<gene>
    <name evidence="11" type="ORF">EAG_13647</name>
</gene>
<organism evidence="12">
    <name type="scientific">Camponotus floridanus</name>
    <name type="common">Florida carpenter ant</name>
    <dbReference type="NCBI Taxonomy" id="104421"/>
    <lineage>
        <taxon>Eukaryota</taxon>
        <taxon>Metazoa</taxon>
        <taxon>Ecdysozoa</taxon>
        <taxon>Arthropoda</taxon>
        <taxon>Hexapoda</taxon>
        <taxon>Insecta</taxon>
        <taxon>Pterygota</taxon>
        <taxon>Neoptera</taxon>
        <taxon>Endopterygota</taxon>
        <taxon>Hymenoptera</taxon>
        <taxon>Apocrita</taxon>
        <taxon>Aculeata</taxon>
        <taxon>Formicoidea</taxon>
        <taxon>Formicidae</taxon>
        <taxon>Formicinae</taxon>
        <taxon>Camponotus</taxon>
    </lineage>
</organism>
<dbReference type="InterPro" id="IPR004117">
    <property type="entry name" value="7tm6_olfct_rcpt"/>
</dbReference>
<keyword evidence="8 11" id="KW-0675">Receptor</keyword>
<dbReference type="PANTHER" id="PTHR21137:SF35">
    <property type="entry name" value="ODORANT RECEPTOR 19A-RELATED"/>
    <property type="match status" value="1"/>
</dbReference>
<keyword evidence="2" id="KW-1003">Cell membrane</keyword>
<dbReference type="Proteomes" id="UP000000311">
    <property type="component" value="Unassembled WGS sequence"/>
</dbReference>
<keyword evidence="6 10" id="KW-1133">Transmembrane helix</keyword>
<dbReference type="InParanoid" id="E2A3X0"/>
<dbReference type="GO" id="GO:0007165">
    <property type="term" value="P:signal transduction"/>
    <property type="evidence" value="ECO:0007669"/>
    <property type="project" value="UniProtKB-KW"/>
</dbReference>
<dbReference type="OMA" id="FSNWIIG"/>
<proteinExistence type="predicted"/>
<evidence type="ECO:0000256" key="9">
    <source>
        <dbReference type="ARBA" id="ARBA00023224"/>
    </source>
</evidence>
<sequence>MEMSTVSRVVKIGLRTYGIWPYLPSTALCRLLCIVLLSAAQIFQYRYVLINYHTDSFSNFMDGMSSAMTYSLLFMKLAILWINERTFSDMLQMMAMDWKNCVLTECSLRITSNKARLSYRFSNWIIGLQMIAITLYSCGVLAVNAGDVQRMNVSAREHILKMKLPFKVNTFPVYTLVTIFEFFHLMMCGLAISVINSLIITLSINTPGGLAILVRSVLYYLVMNLEAFIYCFAGEYLTAKSKMIGDAAYDSLWYDVTSKQSQIIHLIILRSQKRLTITIGKIMDLSLERFTSILHVGGQIDILRKWLMEMFPTERRLSEESSLSPLIVEKVIKKHKRIITFSEYIEEMYTNIAMVLFVSDTLIICCLGYILVATSSIGDAAYNSCWYEGNSRESKFIVFLIMRSQKQLTITIGKIMELSMERFTSLYPALFEKQRIVTTSAFCRHSMFYKATVKREFIGILTTMSEDWSCCGDNGIVLHETKRKAKLSSRICNGLIILHTIAAFAYVIGILLADADITDRTTELPLIMKMEYPFVIDTLRKYRLVLTTQFMFVLACSLGAGLFNALFLTLVTCIYI</sequence>
<evidence type="ECO:0000256" key="6">
    <source>
        <dbReference type="ARBA" id="ARBA00022989"/>
    </source>
</evidence>
<feature type="transmembrane region" description="Helical" evidence="10">
    <location>
        <begin position="21"/>
        <end position="43"/>
    </location>
</feature>
<evidence type="ECO:0000256" key="1">
    <source>
        <dbReference type="ARBA" id="ARBA00004651"/>
    </source>
</evidence>
<keyword evidence="9" id="KW-0807">Transducer</keyword>
<evidence type="ECO:0000256" key="8">
    <source>
        <dbReference type="ARBA" id="ARBA00023170"/>
    </source>
</evidence>
<keyword evidence="7 10" id="KW-0472">Membrane</keyword>
<feature type="transmembrane region" description="Helical" evidence="10">
    <location>
        <begin position="63"/>
        <end position="83"/>
    </location>
</feature>
<evidence type="ECO:0000313" key="11">
    <source>
        <dbReference type="EMBL" id="EFN71822.1"/>
    </source>
</evidence>
<evidence type="ECO:0000256" key="4">
    <source>
        <dbReference type="ARBA" id="ARBA00022692"/>
    </source>
</evidence>
<dbReference type="FunCoup" id="E2A3X0">
    <property type="interactions" value="28"/>
</dbReference>
<evidence type="ECO:0000256" key="7">
    <source>
        <dbReference type="ARBA" id="ARBA00023136"/>
    </source>
</evidence>
<evidence type="ECO:0000256" key="2">
    <source>
        <dbReference type="ARBA" id="ARBA00022475"/>
    </source>
</evidence>
<dbReference type="Pfam" id="PF02949">
    <property type="entry name" value="7tm_6"/>
    <property type="match status" value="2"/>
</dbReference>
<dbReference type="EMBL" id="GL436519">
    <property type="protein sequence ID" value="EFN71822.1"/>
    <property type="molecule type" value="Genomic_DNA"/>
</dbReference>
<feature type="transmembrane region" description="Helical" evidence="10">
    <location>
        <begin position="124"/>
        <end position="143"/>
    </location>
</feature>
<keyword evidence="12" id="KW-1185">Reference proteome</keyword>
<keyword evidence="4 10" id="KW-0812">Transmembrane</keyword>
<dbReference type="GO" id="GO:0005549">
    <property type="term" value="F:odorant binding"/>
    <property type="evidence" value="ECO:0007669"/>
    <property type="project" value="InterPro"/>
</dbReference>
<keyword evidence="3" id="KW-0716">Sensory transduction</keyword>
<dbReference type="GO" id="GO:0005886">
    <property type="term" value="C:plasma membrane"/>
    <property type="evidence" value="ECO:0007669"/>
    <property type="project" value="UniProtKB-SubCell"/>
</dbReference>
<evidence type="ECO:0000256" key="5">
    <source>
        <dbReference type="ARBA" id="ARBA00022725"/>
    </source>
</evidence>
<feature type="transmembrane region" description="Helical" evidence="10">
    <location>
        <begin position="352"/>
        <end position="372"/>
    </location>
</feature>
<reference evidence="11 12" key="1">
    <citation type="journal article" date="2010" name="Science">
        <title>Genomic comparison of the ants Camponotus floridanus and Harpegnathos saltator.</title>
        <authorList>
            <person name="Bonasio R."/>
            <person name="Zhang G."/>
            <person name="Ye C."/>
            <person name="Mutti N.S."/>
            <person name="Fang X."/>
            <person name="Qin N."/>
            <person name="Donahue G."/>
            <person name="Yang P."/>
            <person name="Li Q."/>
            <person name="Li C."/>
            <person name="Zhang P."/>
            <person name="Huang Z."/>
            <person name="Berger S.L."/>
            <person name="Reinberg D."/>
            <person name="Wang J."/>
            <person name="Liebig J."/>
        </authorList>
    </citation>
    <scope>NUCLEOTIDE SEQUENCE [LARGE SCALE GENOMIC DNA]</scope>
    <source>
        <strain evidence="12">C129</strain>
    </source>
</reference>
<feature type="transmembrane region" description="Helical" evidence="10">
    <location>
        <begin position="491"/>
        <end position="513"/>
    </location>
</feature>
<evidence type="ECO:0000313" key="12">
    <source>
        <dbReference type="Proteomes" id="UP000000311"/>
    </source>
</evidence>
<dbReference type="GO" id="GO:0004984">
    <property type="term" value="F:olfactory receptor activity"/>
    <property type="evidence" value="ECO:0007669"/>
    <property type="project" value="InterPro"/>
</dbReference>
<evidence type="ECO:0000256" key="3">
    <source>
        <dbReference type="ARBA" id="ARBA00022606"/>
    </source>
</evidence>
<accession>E2A3X0</accession>
<name>E2A3X0_CAMFO</name>
<protein>
    <submittedName>
        <fullName evidence="11">Putative odorant receptor 45b</fullName>
    </submittedName>
</protein>